<sequence length="268" mass="31400">MRLRHLQCTESFYKDSILQEISNRRVSNEEKKKILELLRRVGREDISDDEEEETNANDFVERFRSVDIESASYESIWNNLTDQERTEFEKLVSDRPSVLLQEIHLWKPWWEQSCLNDETVQKPVIIELDESLPVDKDISLPKIMKVTKKLEELTNKPPNPKIIFNLLNKHMESHEFTLILLNDINTLLADVDNVLAALSEIYSIFHILNTTRQTQESKPPVTPHSRKAFLTEKKVYFYFAYVQSLKEKDGAKAFGALRTLIKSEKSVF</sequence>
<name>A0A9N8YYT3_9GLOM</name>
<dbReference type="PANTHER" id="PTHR15555:SF0">
    <property type="entry name" value="ZINC FINGER HIT DOMAIN-CONTAINING PROTEIN 2"/>
    <property type="match status" value="1"/>
</dbReference>
<organism evidence="1 2">
    <name type="scientific">Paraglomus brasilianum</name>
    <dbReference type="NCBI Taxonomy" id="144538"/>
    <lineage>
        <taxon>Eukaryota</taxon>
        <taxon>Fungi</taxon>
        <taxon>Fungi incertae sedis</taxon>
        <taxon>Mucoromycota</taxon>
        <taxon>Glomeromycotina</taxon>
        <taxon>Glomeromycetes</taxon>
        <taxon>Paraglomerales</taxon>
        <taxon>Paraglomeraceae</taxon>
        <taxon>Paraglomus</taxon>
    </lineage>
</organism>
<evidence type="ECO:0000313" key="1">
    <source>
        <dbReference type="EMBL" id="CAG8464703.1"/>
    </source>
</evidence>
<evidence type="ECO:0000313" key="2">
    <source>
        <dbReference type="Proteomes" id="UP000789739"/>
    </source>
</evidence>
<protein>
    <submittedName>
        <fullName evidence="1">9091_t:CDS:1</fullName>
    </submittedName>
</protein>
<dbReference type="InterPro" id="IPR039646">
    <property type="entry name" value="ZNHIT2"/>
</dbReference>
<dbReference type="Proteomes" id="UP000789739">
    <property type="component" value="Unassembled WGS sequence"/>
</dbReference>
<accession>A0A9N8YYT3</accession>
<comment type="caution">
    <text evidence="1">The sequence shown here is derived from an EMBL/GenBank/DDBJ whole genome shotgun (WGS) entry which is preliminary data.</text>
</comment>
<dbReference type="OrthoDB" id="18412at2759"/>
<gene>
    <name evidence="1" type="ORF">PBRASI_LOCUS770</name>
</gene>
<keyword evidence="2" id="KW-1185">Reference proteome</keyword>
<dbReference type="AlphaFoldDB" id="A0A9N8YYT3"/>
<reference evidence="1" key="1">
    <citation type="submission" date="2021-06" db="EMBL/GenBank/DDBJ databases">
        <authorList>
            <person name="Kallberg Y."/>
            <person name="Tangrot J."/>
            <person name="Rosling A."/>
        </authorList>
    </citation>
    <scope>NUCLEOTIDE SEQUENCE</scope>
    <source>
        <strain evidence="1">BR232B</strain>
    </source>
</reference>
<dbReference type="EMBL" id="CAJVPI010000042">
    <property type="protein sequence ID" value="CAG8464703.1"/>
    <property type="molecule type" value="Genomic_DNA"/>
</dbReference>
<dbReference type="PANTHER" id="PTHR15555">
    <property type="entry name" value="ZINC FINGER HIT DOMAIN CONTAINING PROTEIN 2 PROTEIN FON -RELATED"/>
    <property type="match status" value="1"/>
</dbReference>
<proteinExistence type="predicted"/>